<feature type="compositionally biased region" description="Gly residues" evidence="1">
    <location>
        <begin position="156"/>
        <end position="172"/>
    </location>
</feature>
<evidence type="ECO:0000313" key="4">
    <source>
        <dbReference type="EMBL" id="MCI3275612.1"/>
    </source>
</evidence>
<organism evidence="4 5">
    <name type="scientific">Streptomyces cylindrosporus</name>
    <dbReference type="NCBI Taxonomy" id="2927583"/>
    <lineage>
        <taxon>Bacteria</taxon>
        <taxon>Bacillati</taxon>
        <taxon>Actinomycetota</taxon>
        <taxon>Actinomycetes</taxon>
        <taxon>Kitasatosporales</taxon>
        <taxon>Streptomycetaceae</taxon>
        <taxon>Streptomyces</taxon>
    </lineage>
</organism>
<evidence type="ECO:0000256" key="1">
    <source>
        <dbReference type="SAM" id="MobiDB-lite"/>
    </source>
</evidence>
<evidence type="ECO:0000256" key="3">
    <source>
        <dbReference type="SAM" id="SignalP"/>
    </source>
</evidence>
<reference evidence="4" key="1">
    <citation type="submission" date="2022-03" db="EMBL/GenBank/DDBJ databases">
        <title>Streptomyces 7R015 and 7R016 isolated from Barleria lupulina in Thailand.</title>
        <authorList>
            <person name="Kanchanasin P."/>
            <person name="Phongsopitanun W."/>
            <person name="Tanasupawat S."/>
        </authorList>
    </citation>
    <scope>NUCLEOTIDE SEQUENCE</scope>
    <source>
        <strain evidence="4">7R015</strain>
    </source>
</reference>
<keyword evidence="5" id="KW-1185">Reference proteome</keyword>
<feature type="transmembrane region" description="Helical" evidence="2">
    <location>
        <begin position="181"/>
        <end position="200"/>
    </location>
</feature>
<proteinExistence type="predicted"/>
<keyword evidence="2" id="KW-0472">Membrane</keyword>
<evidence type="ECO:0000313" key="5">
    <source>
        <dbReference type="Proteomes" id="UP001165269"/>
    </source>
</evidence>
<dbReference type="InterPro" id="IPR006311">
    <property type="entry name" value="TAT_signal"/>
</dbReference>
<comment type="caution">
    <text evidence="4">The sequence shown here is derived from an EMBL/GenBank/DDBJ whole genome shotgun (WGS) entry which is preliminary data.</text>
</comment>
<keyword evidence="2" id="KW-1133">Transmembrane helix</keyword>
<keyword evidence="3" id="KW-0732">Signal</keyword>
<dbReference type="PROSITE" id="PS51318">
    <property type="entry name" value="TAT"/>
    <property type="match status" value="1"/>
</dbReference>
<keyword evidence="2" id="KW-0812">Transmembrane</keyword>
<dbReference type="EMBL" id="JALDAY010000010">
    <property type="protein sequence ID" value="MCI3275612.1"/>
    <property type="molecule type" value="Genomic_DNA"/>
</dbReference>
<dbReference type="RefSeq" id="WP_242770063.1">
    <property type="nucleotide sequence ID" value="NZ_JALDAY010000010.1"/>
</dbReference>
<gene>
    <name evidence="4" type="ORF">MQP27_31460</name>
</gene>
<dbReference type="Proteomes" id="UP001165269">
    <property type="component" value="Unassembled WGS sequence"/>
</dbReference>
<accession>A0ABS9YEE4</accession>
<feature type="chain" id="PRO_5046545819" evidence="3">
    <location>
        <begin position="35"/>
        <end position="208"/>
    </location>
</feature>
<protein>
    <submittedName>
        <fullName evidence="4">Uncharacterized protein</fullName>
    </submittedName>
</protein>
<sequence length="208" mass="20852">MSTTPSSRRAGARVAAAAALTVAGSTLLVSPALAAPPPGDNGDVKIHEVGTPFTDQRNEPKVCDFYLAAFNFDGTSPAEHVTWSIDPQSNGPGAGTGHLEGEITVAADGSAHSMPLGLPNGMYKLTWKTDKGHGAGKFKVFKVDCPSPKPTPSMPGGPGGPNGGPPAGGGGLARDTAISPVAGAAAVGLAAVTGAVWFRLRRRPHGAS</sequence>
<evidence type="ECO:0000256" key="2">
    <source>
        <dbReference type="SAM" id="Phobius"/>
    </source>
</evidence>
<feature type="region of interest" description="Disordered" evidence="1">
    <location>
        <begin position="144"/>
        <end position="174"/>
    </location>
</feature>
<name>A0ABS9YEE4_9ACTN</name>
<feature type="signal peptide" evidence="3">
    <location>
        <begin position="1"/>
        <end position="34"/>
    </location>
</feature>